<dbReference type="AlphaFoldDB" id="A0A919VQ92"/>
<feature type="compositionally biased region" description="Polar residues" evidence="1">
    <location>
        <begin position="488"/>
        <end position="505"/>
    </location>
</feature>
<proteinExistence type="predicted"/>
<evidence type="ECO:0000313" key="3">
    <source>
        <dbReference type="EMBL" id="GIM72281.1"/>
    </source>
</evidence>
<keyword evidence="4" id="KW-1185">Reference proteome</keyword>
<feature type="transmembrane region" description="Helical" evidence="2">
    <location>
        <begin position="240"/>
        <end position="263"/>
    </location>
</feature>
<feature type="compositionally biased region" description="Basic and acidic residues" evidence="1">
    <location>
        <begin position="464"/>
        <end position="475"/>
    </location>
</feature>
<sequence length="571" mass="56577">MKHSLIDSQASSTTATVPGMAAKGWITQVAAAAGVAAGTGAAQLGLGYGLGVVVWPATATPDDSVWLGSLGWATWIAASATVFGAVIAGRLGQVSGGLWRFALAASASVGALLTVALVALPARAAVRPDEYTPQSTAGGYALIGVLLGMALAYWAVFTRPVAANLIATATWLWALAIAAVVMDVFWHQPSATYLTSWQFTGTDPGAVVGTIYWPSALLTLLAAFVLGILGAWAATRRGDFGLGTASSGAVGPLLVATAFFVLAPQLTGSLGPLESAYLTAPYAVLAGLAGSALTVSVGRRAAERRTARANRPPQPPRQRRTRRSKGTETPAVVTGRAKAPESPAERPAWAGGPATPRPRASTVTPPPDSPTIAQINPPSSPGARSSASSAVSGSAPSSTGARSSASPAVSGSAPSSAGARSAAAAAGGAGPSSAAGGSAAGATSGPSSAAGEPVAPAQKSAGRGRTDSVETDKAPARKTVPAKKAAPAQTSMSVSDTASATTTPRQARPAIAPSKSASTPAKKANQAAQAAPTVPGQPARATPARKSAPRKAKPSDVPPEIPLTDSESDNP</sequence>
<feature type="region of interest" description="Disordered" evidence="1">
    <location>
        <begin position="300"/>
        <end position="571"/>
    </location>
</feature>
<gene>
    <name evidence="3" type="ORF">Aco04nite_29490</name>
</gene>
<feature type="compositionally biased region" description="Low complexity" evidence="1">
    <location>
        <begin position="381"/>
        <end position="451"/>
    </location>
</feature>
<feature type="transmembrane region" description="Helical" evidence="2">
    <location>
        <begin position="137"/>
        <end position="156"/>
    </location>
</feature>
<accession>A0A919VQ92</accession>
<feature type="compositionally biased region" description="Low complexity" evidence="1">
    <location>
        <begin position="521"/>
        <end position="531"/>
    </location>
</feature>
<keyword evidence="2" id="KW-0812">Transmembrane</keyword>
<protein>
    <submittedName>
        <fullName evidence="3">Uncharacterized protein</fullName>
    </submittedName>
</protein>
<evidence type="ECO:0000313" key="4">
    <source>
        <dbReference type="Proteomes" id="UP000680865"/>
    </source>
</evidence>
<reference evidence="3" key="1">
    <citation type="submission" date="2021-03" db="EMBL/GenBank/DDBJ databases">
        <title>Whole genome shotgun sequence of Actinoplanes consettensis NBRC 14913.</title>
        <authorList>
            <person name="Komaki H."/>
            <person name="Tamura T."/>
        </authorList>
    </citation>
    <scope>NUCLEOTIDE SEQUENCE</scope>
    <source>
        <strain evidence="3">NBRC 14913</strain>
    </source>
</reference>
<evidence type="ECO:0000256" key="2">
    <source>
        <dbReference type="SAM" id="Phobius"/>
    </source>
</evidence>
<feature type="transmembrane region" description="Helical" evidence="2">
    <location>
        <begin position="211"/>
        <end position="233"/>
    </location>
</feature>
<feature type="transmembrane region" description="Helical" evidence="2">
    <location>
        <begin position="70"/>
        <end position="89"/>
    </location>
</feature>
<organism evidence="3 4">
    <name type="scientific">Winogradskya consettensis</name>
    <dbReference type="NCBI Taxonomy" id="113560"/>
    <lineage>
        <taxon>Bacteria</taxon>
        <taxon>Bacillati</taxon>
        <taxon>Actinomycetota</taxon>
        <taxon>Actinomycetes</taxon>
        <taxon>Micromonosporales</taxon>
        <taxon>Micromonosporaceae</taxon>
        <taxon>Winogradskya</taxon>
    </lineage>
</organism>
<keyword evidence="2" id="KW-0472">Membrane</keyword>
<keyword evidence="2" id="KW-1133">Transmembrane helix</keyword>
<evidence type="ECO:0000256" key="1">
    <source>
        <dbReference type="SAM" id="MobiDB-lite"/>
    </source>
</evidence>
<dbReference type="Proteomes" id="UP000680865">
    <property type="component" value="Unassembled WGS sequence"/>
</dbReference>
<feature type="transmembrane region" description="Helical" evidence="2">
    <location>
        <begin position="163"/>
        <end position="186"/>
    </location>
</feature>
<comment type="caution">
    <text evidence="3">The sequence shown here is derived from an EMBL/GenBank/DDBJ whole genome shotgun (WGS) entry which is preliminary data.</text>
</comment>
<dbReference type="EMBL" id="BOQP01000012">
    <property type="protein sequence ID" value="GIM72281.1"/>
    <property type="molecule type" value="Genomic_DNA"/>
</dbReference>
<feature type="transmembrane region" description="Helical" evidence="2">
    <location>
        <begin position="275"/>
        <end position="298"/>
    </location>
</feature>
<feature type="transmembrane region" description="Helical" evidence="2">
    <location>
        <begin position="101"/>
        <end position="125"/>
    </location>
</feature>
<feature type="transmembrane region" description="Helical" evidence="2">
    <location>
        <begin position="29"/>
        <end position="50"/>
    </location>
</feature>
<name>A0A919VQ92_9ACTN</name>